<dbReference type="InterPro" id="IPR037455">
    <property type="entry name" value="LucA/IucC-like"/>
</dbReference>
<evidence type="ECO:0000259" key="2">
    <source>
        <dbReference type="Pfam" id="PF04183"/>
    </source>
</evidence>
<protein>
    <submittedName>
        <fullName evidence="4">IucA/IucC family protein</fullName>
    </submittedName>
</protein>
<dbReference type="Gene3D" id="1.10.510.40">
    <property type="match status" value="1"/>
</dbReference>
<accession>A0A0F7PBN6</accession>
<name>A0A0F7PBN6_9EURY</name>
<dbReference type="Pfam" id="PF06276">
    <property type="entry name" value="FhuF"/>
    <property type="match status" value="1"/>
</dbReference>
<dbReference type="AlphaFoldDB" id="A0A0F7PBN6"/>
<dbReference type="Proteomes" id="UP000069906">
    <property type="component" value="Chromosome"/>
</dbReference>
<dbReference type="PANTHER" id="PTHR34384">
    <property type="entry name" value="L-2,3-DIAMINOPROPANOATE--CITRATE LIGASE"/>
    <property type="match status" value="1"/>
</dbReference>
<proteinExistence type="predicted"/>
<dbReference type="PATRIC" id="fig|1604004.4.peg.2222"/>
<dbReference type="EMBL" id="CP008874">
    <property type="protein sequence ID" value="AKH98586.1"/>
    <property type="molecule type" value="Genomic_DNA"/>
</dbReference>
<feature type="domain" description="Aerobactin siderophore biosynthesis IucA/IucC N-terminal" evidence="2">
    <location>
        <begin position="305"/>
        <end position="553"/>
    </location>
</feature>
<reference evidence="4 5" key="1">
    <citation type="journal article" date="2015" name="ISME J.">
        <title>Elemental sulfur and acetate can support life of a novel strictly anaerobic haloarchaeon.</title>
        <authorList>
            <person name="Sorokin D.Y."/>
            <person name="Kublanov I.V."/>
            <person name="Gavrilov S.N."/>
            <person name="Rojo D."/>
            <person name="Roman P."/>
            <person name="Golyshin P.N."/>
            <person name="Slepak V.Z."/>
            <person name="Smedile F."/>
            <person name="Ferrer M."/>
            <person name="Messina E."/>
            <person name="La Cono V."/>
            <person name="Yakimov M.M."/>
        </authorList>
    </citation>
    <scope>NUCLEOTIDE SEQUENCE [LARGE SCALE GENOMIC DNA]</scope>
    <source>
        <strain evidence="4 5">HSR2</strain>
    </source>
</reference>
<dbReference type="InterPro" id="IPR007310">
    <property type="entry name" value="Aerobactin_biosyn_IucA/IucC_N"/>
</dbReference>
<feature type="domain" description="Aerobactin siderophore biosynthesis IucA/IucC-like C-terminal" evidence="3">
    <location>
        <begin position="583"/>
        <end position="751"/>
    </location>
</feature>
<feature type="region of interest" description="Disordered" evidence="1">
    <location>
        <begin position="56"/>
        <end position="97"/>
    </location>
</feature>
<keyword evidence="5" id="KW-1185">Reference proteome</keyword>
<organism evidence="4 5">
    <name type="scientific">Halanaeroarchaeum sulfurireducens</name>
    <dbReference type="NCBI Taxonomy" id="1604004"/>
    <lineage>
        <taxon>Archaea</taxon>
        <taxon>Methanobacteriati</taxon>
        <taxon>Methanobacteriota</taxon>
        <taxon>Stenosarchaea group</taxon>
        <taxon>Halobacteria</taxon>
        <taxon>Halobacteriales</taxon>
        <taxon>Halobacteriaceae</taxon>
        <taxon>Halanaeroarchaeum</taxon>
    </lineage>
</organism>
<dbReference type="HOGENOM" id="CLU_018524_3_0_2"/>
<dbReference type="Pfam" id="PF04183">
    <property type="entry name" value="IucA_IucC"/>
    <property type="match status" value="1"/>
</dbReference>
<evidence type="ECO:0000313" key="4">
    <source>
        <dbReference type="EMBL" id="AKH98586.1"/>
    </source>
</evidence>
<dbReference type="Gene3D" id="6.10.250.3370">
    <property type="match status" value="1"/>
</dbReference>
<dbReference type="KEGG" id="hsu:HLASF_2125"/>
<evidence type="ECO:0000256" key="1">
    <source>
        <dbReference type="SAM" id="MobiDB-lite"/>
    </source>
</evidence>
<gene>
    <name evidence="4" type="ORF">HLASF_2125</name>
</gene>
<evidence type="ECO:0000313" key="5">
    <source>
        <dbReference type="Proteomes" id="UP000069906"/>
    </source>
</evidence>
<dbReference type="InterPro" id="IPR022770">
    <property type="entry name" value="IucA/IucC-like_C"/>
</dbReference>
<evidence type="ECO:0000259" key="3">
    <source>
        <dbReference type="Pfam" id="PF06276"/>
    </source>
</evidence>
<sequence length="766" mass="83868">MVQIFGGGATGGGDPAKKVQLAPFGSRTVSRDSPNHSVFFWCRFLAAERPAPALERASTLSARSGGNHRRRERYDGSNHTPPTARTEASVPVPSMMRPRTTPEWNAFGAATRYAQTHDLSEPAEAAYLEALDEARRDILRRLVRGVIRGDPTGLPSPELVPPVRARIADAIPDVDDVEIPWEVTRAETYGSVAVLPLPPTNKTLLGPIKTTHGFDRHRIGDDSWLVGHTRVDRIDHPVSLLDLLDRAGAFVDDGQAARFRVEVAESVANLALARLADAVLGERLDPSSPVLRRVANGNAAADRPAALERIVTDGHPFHPAGKIRKGMSAADGLAYAPEFTDRIDLRFVAIDSTVARETRSRGRKRLTDRLFETFGGLEEAASDELPPDRPIDRFAVVPVHPWQFHHTILDRYEADRRTGRVVPLSYTHPATPLLNLRTVVPHDTDRLSDDPPHIKLAIDVQTTNVVRTLSPNAVTNGPQVTDALEAIASRESFDHLGFLPETAATCYYQPGGPHTEGHHFDDARHLSGMVRMNPAHHPFVGTDAVAVPAASLIASVPGTDRPLVCDLVSEYTATDGDGPDPRSFFEAYVDVVVPEQLLLLSKYGIALESHLQNAVVVFDEARPVAALIRDFGGVRVLDDRLAPHGLDVSVDPYPNSDIDADGEKDLYGKLYYALFQNHLAELLATLAHECDMDEAAGWDAVAHTARGTFDAIRAAHDVPADRVNRDEAALFEPSMQHKALTAMRLRGKRHEYVTSRVSNPLAREDR</sequence>
<dbReference type="GO" id="GO:0016881">
    <property type="term" value="F:acid-amino acid ligase activity"/>
    <property type="evidence" value="ECO:0007669"/>
    <property type="project" value="UniProtKB-ARBA"/>
</dbReference>
<dbReference type="GO" id="GO:0019290">
    <property type="term" value="P:siderophore biosynthetic process"/>
    <property type="evidence" value="ECO:0007669"/>
    <property type="project" value="InterPro"/>
</dbReference>